<dbReference type="CTD" id="35565"/>
<dbReference type="GO" id="GO:0051879">
    <property type="term" value="F:Hsp90 protein binding"/>
    <property type="evidence" value="ECO:0007669"/>
    <property type="project" value="InterPro"/>
</dbReference>
<evidence type="ECO:0000313" key="6">
    <source>
        <dbReference type="Proteomes" id="UP000504606"/>
    </source>
</evidence>
<reference evidence="7" key="1">
    <citation type="submission" date="2025-08" db="UniProtKB">
        <authorList>
            <consortium name="RefSeq"/>
        </authorList>
    </citation>
    <scope>IDENTIFICATION</scope>
    <source>
        <tissue evidence="7">Whole organism</tissue>
    </source>
</reference>
<dbReference type="AlphaFoldDB" id="A0A6J1SQ42"/>
<proteinExistence type="inferred from homology"/>
<keyword evidence="1" id="KW-0677">Repeat</keyword>
<dbReference type="PANTHER" id="PTHR46035">
    <property type="entry name" value="TETRATRICOPEPTIDE REPEAT PROTEIN 4"/>
    <property type="match status" value="1"/>
</dbReference>
<dbReference type="GO" id="GO:0005829">
    <property type="term" value="C:cytosol"/>
    <property type="evidence" value="ECO:0007669"/>
    <property type="project" value="TreeGrafter"/>
</dbReference>
<dbReference type="CDD" id="cd21380">
    <property type="entry name" value="CTWD_Cns1"/>
    <property type="match status" value="1"/>
</dbReference>
<dbReference type="Gene3D" id="1.25.40.10">
    <property type="entry name" value="Tetratricopeptide repeat domain"/>
    <property type="match status" value="1"/>
</dbReference>
<evidence type="ECO:0000256" key="2">
    <source>
        <dbReference type="ARBA" id="ARBA00022803"/>
    </source>
</evidence>
<dbReference type="SUPFAM" id="SSF48452">
    <property type="entry name" value="TPR-like"/>
    <property type="match status" value="1"/>
</dbReference>
<evidence type="ECO:0000259" key="5">
    <source>
        <dbReference type="Pfam" id="PF18972"/>
    </source>
</evidence>
<dbReference type="InterPro" id="IPR044059">
    <property type="entry name" value="Csn1/TTC4_wheel"/>
</dbReference>
<dbReference type="Proteomes" id="UP000504606">
    <property type="component" value="Unplaced"/>
</dbReference>
<dbReference type="InterPro" id="IPR011990">
    <property type="entry name" value="TPR-like_helical_dom_sf"/>
</dbReference>
<dbReference type="OrthoDB" id="420195at2759"/>
<gene>
    <name evidence="7" type="primary">LOC113208596</name>
</gene>
<keyword evidence="6" id="KW-1185">Reference proteome</keyword>
<dbReference type="GO" id="GO:0030544">
    <property type="term" value="F:Hsp70 protein binding"/>
    <property type="evidence" value="ECO:0007669"/>
    <property type="project" value="TreeGrafter"/>
</dbReference>
<dbReference type="GO" id="GO:0005634">
    <property type="term" value="C:nucleus"/>
    <property type="evidence" value="ECO:0007669"/>
    <property type="project" value="TreeGrafter"/>
</dbReference>
<keyword evidence="2" id="KW-0802">TPR repeat</keyword>
<sequence>MNSNEEDPIPKKGHKMTDEERAELAAKLDADLDAFIGGLEKKTYTEGWPEDRWQEEMEKHPFFMTKAPEPGEELSPLMQGIQQLKYDETENTPEDLAKAYKEDGNFNFKCKKYRHAIIAYTEGLKKKCQDDDLNAQLYNNRAASNFFLKNYRSCLNDCLAALKLKNDYSKALCRAAECYFHLNNFDDCINFCDKIISCEKDNRTFVDLRSKAELAKRAAERDRRKQLAASKKEEKRGSELVAAVQSRKIKFKGKGKGSAELKLSDLEPQFPDAMRNHVTIDESGRLVWPVIFMYPEYKLTDFIQAFHEDETFENMLSEVFSEHPEWDTEKKYTPQNVRVYFEDTFGGRFHNIPNKWTLGQALTHERYYLQGGTPGFLILVSGSEAEKTYVK</sequence>
<comment type="similarity">
    <text evidence="3">Belongs to the TTC4 family.</text>
</comment>
<dbReference type="GeneID" id="113208596"/>
<evidence type="ECO:0000256" key="3">
    <source>
        <dbReference type="ARBA" id="ARBA00023602"/>
    </source>
</evidence>
<evidence type="ECO:0000256" key="4">
    <source>
        <dbReference type="SAM" id="MobiDB-lite"/>
    </source>
</evidence>
<evidence type="ECO:0000313" key="7">
    <source>
        <dbReference type="RefSeq" id="XP_026281450.1"/>
    </source>
</evidence>
<evidence type="ECO:0000256" key="1">
    <source>
        <dbReference type="ARBA" id="ARBA00022737"/>
    </source>
</evidence>
<dbReference type="GO" id="GO:0006457">
    <property type="term" value="P:protein folding"/>
    <property type="evidence" value="ECO:0007669"/>
    <property type="project" value="TreeGrafter"/>
</dbReference>
<dbReference type="KEGG" id="foc:113208596"/>
<dbReference type="InterPro" id="IPR019734">
    <property type="entry name" value="TPR_rpt"/>
</dbReference>
<name>A0A6J1SQ42_FRAOC</name>
<dbReference type="SMART" id="SM00028">
    <property type="entry name" value="TPR"/>
    <property type="match status" value="3"/>
</dbReference>
<protein>
    <submittedName>
        <fullName evidence="7">DNA polymerase interacting tetratricopeptide repeat-containing, protein of 47 kDa</fullName>
    </submittedName>
</protein>
<dbReference type="Pfam" id="PF18972">
    <property type="entry name" value="Wheel"/>
    <property type="match status" value="1"/>
</dbReference>
<feature type="domain" description="Cns1/TTC4 wheel" evidence="5">
    <location>
        <begin position="282"/>
        <end position="384"/>
    </location>
</feature>
<accession>A0A6J1SQ42</accession>
<feature type="region of interest" description="Disordered" evidence="4">
    <location>
        <begin position="1"/>
        <end position="20"/>
    </location>
</feature>
<organism evidence="6 7">
    <name type="scientific">Frankliniella occidentalis</name>
    <name type="common">Western flower thrips</name>
    <name type="synonym">Euthrips occidentalis</name>
    <dbReference type="NCBI Taxonomy" id="133901"/>
    <lineage>
        <taxon>Eukaryota</taxon>
        <taxon>Metazoa</taxon>
        <taxon>Ecdysozoa</taxon>
        <taxon>Arthropoda</taxon>
        <taxon>Hexapoda</taxon>
        <taxon>Insecta</taxon>
        <taxon>Pterygota</taxon>
        <taxon>Neoptera</taxon>
        <taxon>Paraneoptera</taxon>
        <taxon>Thysanoptera</taxon>
        <taxon>Terebrantia</taxon>
        <taxon>Thripoidea</taxon>
        <taxon>Thripidae</taxon>
        <taxon>Frankliniella</taxon>
    </lineage>
</organism>
<dbReference type="RefSeq" id="XP_026281450.1">
    <property type="nucleotide sequence ID" value="XM_026425665.2"/>
</dbReference>
<dbReference type="PANTHER" id="PTHR46035:SF1">
    <property type="entry name" value="TETRATRICOPEPTIDE REPEAT PROTEIN 4"/>
    <property type="match status" value="1"/>
</dbReference>